<name>A0A383C374_9ZZZZ</name>
<feature type="non-terminal residue" evidence="1">
    <location>
        <position position="67"/>
    </location>
</feature>
<protein>
    <submittedName>
        <fullName evidence="1">Uncharacterized protein</fullName>
    </submittedName>
</protein>
<organism evidence="1">
    <name type="scientific">marine metagenome</name>
    <dbReference type="NCBI Taxonomy" id="408172"/>
    <lineage>
        <taxon>unclassified sequences</taxon>
        <taxon>metagenomes</taxon>
        <taxon>ecological metagenomes</taxon>
    </lineage>
</organism>
<dbReference type="AlphaFoldDB" id="A0A383C374"/>
<gene>
    <name evidence="1" type="ORF">METZ01_LOCUS479488</name>
</gene>
<proteinExistence type="predicted"/>
<reference evidence="1" key="1">
    <citation type="submission" date="2018-05" db="EMBL/GenBank/DDBJ databases">
        <authorList>
            <person name="Lanie J.A."/>
            <person name="Ng W.-L."/>
            <person name="Kazmierczak K.M."/>
            <person name="Andrzejewski T.M."/>
            <person name="Davidsen T.M."/>
            <person name="Wayne K.J."/>
            <person name="Tettelin H."/>
            <person name="Glass J.I."/>
            <person name="Rusch D."/>
            <person name="Podicherti R."/>
            <person name="Tsui H.-C.T."/>
            <person name="Winkler M.E."/>
        </authorList>
    </citation>
    <scope>NUCLEOTIDE SEQUENCE</scope>
</reference>
<sequence length="67" mass="6880">MPVHVRQPPVDAVVWDGEALVVDAQKMEHGGVDVVDLRGVGAVEGLVAPLITFSGSHSPLNAAAAEP</sequence>
<dbReference type="EMBL" id="UINC01205451">
    <property type="protein sequence ID" value="SVE26634.1"/>
    <property type="molecule type" value="Genomic_DNA"/>
</dbReference>
<evidence type="ECO:0000313" key="1">
    <source>
        <dbReference type="EMBL" id="SVE26634.1"/>
    </source>
</evidence>
<accession>A0A383C374</accession>